<dbReference type="AlphaFoldDB" id="A0A2P2Q1W9"/>
<feature type="region of interest" description="Disordered" evidence="1">
    <location>
        <begin position="1"/>
        <end position="21"/>
    </location>
</feature>
<evidence type="ECO:0000256" key="1">
    <source>
        <dbReference type="SAM" id="MobiDB-lite"/>
    </source>
</evidence>
<name>A0A2P2Q1W9_RHIMU</name>
<proteinExistence type="predicted"/>
<sequence>MRCNSTKFTDPSLNASISMDR</sequence>
<protein>
    <submittedName>
        <fullName evidence="2">Uncharacterized protein</fullName>
    </submittedName>
</protein>
<evidence type="ECO:0000313" key="2">
    <source>
        <dbReference type="EMBL" id="MBX60955.1"/>
    </source>
</evidence>
<organism evidence="2">
    <name type="scientific">Rhizophora mucronata</name>
    <name type="common">Asiatic mangrove</name>
    <dbReference type="NCBI Taxonomy" id="61149"/>
    <lineage>
        <taxon>Eukaryota</taxon>
        <taxon>Viridiplantae</taxon>
        <taxon>Streptophyta</taxon>
        <taxon>Embryophyta</taxon>
        <taxon>Tracheophyta</taxon>
        <taxon>Spermatophyta</taxon>
        <taxon>Magnoliopsida</taxon>
        <taxon>eudicotyledons</taxon>
        <taxon>Gunneridae</taxon>
        <taxon>Pentapetalae</taxon>
        <taxon>rosids</taxon>
        <taxon>fabids</taxon>
        <taxon>Malpighiales</taxon>
        <taxon>Rhizophoraceae</taxon>
        <taxon>Rhizophora</taxon>
    </lineage>
</organism>
<dbReference type="EMBL" id="GGEC01080471">
    <property type="protein sequence ID" value="MBX60955.1"/>
    <property type="molecule type" value="Transcribed_RNA"/>
</dbReference>
<reference evidence="2" key="1">
    <citation type="submission" date="2018-02" db="EMBL/GenBank/DDBJ databases">
        <title>Rhizophora mucronata_Transcriptome.</title>
        <authorList>
            <person name="Meera S.P."/>
            <person name="Sreeshan A."/>
            <person name="Augustine A."/>
        </authorList>
    </citation>
    <scope>NUCLEOTIDE SEQUENCE</scope>
    <source>
        <tissue evidence="2">Leaf</tissue>
    </source>
</reference>
<accession>A0A2P2Q1W9</accession>